<evidence type="ECO:0000256" key="2">
    <source>
        <dbReference type="ARBA" id="ARBA00022840"/>
    </source>
</evidence>
<comment type="caution">
    <text evidence="4">The sequence shown here is derived from an EMBL/GenBank/DDBJ whole genome shotgun (WGS) entry which is preliminary data.</text>
</comment>
<keyword evidence="1" id="KW-0547">Nucleotide-binding</keyword>
<dbReference type="GO" id="GO:0009570">
    <property type="term" value="C:chloroplast stroma"/>
    <property type="evidence" value="ECO:0007669"/>
    <property type="project" value="TreeGrafter"/>
</dbReference>
<reference evidence="4" key="1">
    <citation type="submission" date="2023-05" db="EMBL/GenBank/DDBJ databases">
        <title>Nepenthes gracilis genome sequencing.</title>
        <authorList>
            <person name="Fukushima K."/>
        </authorList>
    </citation>
    <scope>NUCLEOTIDE SEQUENCE</scope>
    <source>
        <strain evidence="4">SING2019-196</strain>
    </source>
</reference>
<dbReference type="Gene3D" id="3.40.50.300">
    <property type="entry name" value="P-loop containing nucleotide triphosphate hydrolases"/>
    <property type="match status" value="1"/>
</dbReference>
<protein>
    <submittedName>
        <fullName evidence="4">Uncharacterized protein</fullName>
    </submittedName>
</protein>
<dbReference type="InterPro" id="IPR033756">
    <property type="entry name" value="YlxH/NBP35"/>
</dbReference>
<keyword evidence="2" id="KW-0067">ATP-binding</keyword>
<dbReference type="EMBL" id="BSYO01000007">
    <property type="protein sequence ID" value="GMH06945.1"/>
    <property type="molecule type" value="Genomic_DNA"/>
</dbReference>
<keyword evidence="5" id="KW-1185">Reference proteome</keyword>
<feature type="compositionally biased region" description="Basic and acidic residues" evidence="3">
    <location>
        <begin position="195"/>
        <end position="210"/>
    </location>
</feature>
<dbReference type="SUPFAM" id="SSF52540">
    <property type="entry name" value="P-loop containing nucleoside triphosphate hydrolases"/>
    <property type="match status" value="1"/>
</dbReference>
<feature type="region of interest" description="Disordered" evidence="3">
    <location>
        <begin position="193"/>
        <end position="213"/>
    </location>
</feature>
<dbReference type="GO" id="GO:0005524">
    <property type="term" value="F:ATP binding"/>
    <property type="evidence" value="ECO:0007669"/>
    <property type="project" value="UniProtKB-KW"/>
</dbReference>
<sequence length="324" mass="34775">MSTQPSRPISNIMAVSSRKGGVEKTTVAVNCAYDLASMDAGVGVLAANADGPNLPIMVSLEPRILGMNPECLGVRLEFLGNAGQGRAVTRGPMVSKVINQLLTAAEWGELYYLFIDMPPEHDFLEKDASYYLTPIGAFDPIGGGLSEETLVMAMATVTHFHHVEDPGDHDNDGQVKAYLKETFLNECQMKIMGKPPDKKKSDSNGSEKHLPVCSNGQGSANTLPIREATYVAAEDSCDCEIGDHVTRTTALKPEILRLSEILSFSWVIMPRSLEIVAAFQSSLPSFSLPVLCVLRSCSSFAGLCCQLLAFHPVAGYRGGGAPAH</sequence>
<name>A0AAD3XJQ4_NEPGR</name>
<dbReference type="PANTHER" id="PTHR42961">
    <property type="entry name" value="IRON-SULFUR PROTEIN NUBPL"/>
    <property type="match status" value="1"/>
</dbReference>
<accession>A0AAD3XJQ4</accession>
<gene>
    <name evidence="4" type="ORF">Nepgr_008785</name>
</gene>
<dbReference type="AlphaFoldDB" id="A0AAD3XJQ4"/>
<evidence type="ECO:0000256" key="1">
    <source>
        <dbReference type="ARBA" id="ARBA00022741"/>
    </source>
</evidence>
<proteinExistence type="predicted"/>
<dbReference type="Pfam" id="PF10609">
    <property type="entry name" value="ParA"/>
    <property type="match status" value="1"/>
</dbReference>
<dbReference type="GO" id="GO:0016226">
    <property type="term" value="P:iron-sulfur cluster assembly"/>
    <property type="evidence" value="ECO:0007669"/>
    <property type="project" value="InterPro"/>
</dbReference>
<organism evidence="4 5">
    <name type="scientific">Nepenthes gracilis</name>
    <name type="common">Slender pitcher plant</name>
    <dbReference type="NCBI Taxonomy" id="150966"/>
    <lineage>
        <taxon>Eukaryota</taxon>
        <taxon>Viridiplantae</taxon>
        <taxon>Streptophyta</taxon>
        <taxon>Embryophyta</taxon>
        <taxon>Tracheophyta</taxon>
        <taxon>Spermatophyta</taxon>
        <taxon>Magnoliopsida</taxon>
        <taxon>eudicotyledons</taxon>
        <taxon>Gunneridae</taxon>
        <taxon>Pentapetalae</taxon>
        <taxon>Caryophyllales</taxon>
        <taxon>Nepenthaceae</taxon>
        <taxon>Nepenthes</taxon>
    </lineage>
</organism>
<dbReference type="GO" id="GO:0051539">
    <property type="term" value="F:4 iron, 4 sulfur cluster binding"/>
    <property type="evidence" value="ECO:0007669"/>
    <property type="project" value="TreeGrafter"/>
</dbReference>
<dbReference type="InterPro" id="IPR044304">
    <property type="entry name" value="NUBPL-like"/>
</dbReference>
<dbReference type="PANTHER" id="PTHR42961:SF2">
    <property type="entry name" value="IRON-SULFUR PROTEIN NUBPL"/>
    <property type="match status" value="1"/>
</dbReference>
<dbReference type="InterPro" id="IPR027417">
    <property type="entry name" value="P-loop_NTPase"/>
</dbReference>
<dbReference type="Proteomes" id="UP001279734">
    <property type="component" value="Unassembled WGS sequence"/>
</dbReference>
<evidence type="ECO:0000313" key="4">
    <source>
        <dbReference type="EMBL" id="GMH06945.1"/>
    </source>
</evidence>
<evidence type="ECO:0000313" key="5">
    <source>
        <dbReference type="Proteomes" id="UP001279734"/>
    </source>
</evidence>
<evidence type="ECO:0000256" key="3">
    <source>
        <dbReference type="SAM" id="MobiDB-lite"/>
    </source>
</evidence>